<dbReference type="EMBL" id="JANIEX010002198">
    <property type="protein sequence ID" value="KAJ3551496.1"/>
    <property type="molecule type" value="Genomic_DNA"/>
</dbReference>
<evidence type="ECO:0000313" key="2">
    <source>
        <dbReference type="Proteomes" id="UP001213000"/>
    </source>
</evidence>
<dbReference type="AlphaFoldDB" id="A0AAD5VFA0"/>
<dbReference type="Proteomes" id="UP001213000">
    <property type="component" value="Unassembled WGS sequence"/>
</dbReference>
<accession>A0AAD5VFA0</accession>
<keyword evidence="2" id="KW-1185">Reference proteome</keyword>
<proteinExistence type="predicted"/>
<organism evidence="1 2">
    <name type="scientific">Leucocoprinus birnbaumii</name>
    <dbReference type="NCBI Taxonomy" id="56174"/>
    <lineage>
        <taxon>Eukaryota</taxon>
        <taxon>Fungi</taxon>
        <taxon>Dikarya</taxon>
        <taxon>Basidiomycota</taxon>
        <taxon>Agaricomycotina</taxon>
        <taxon>Agaricomycetes</taxon>
        <taxon>Agaricomycetidae</taxon>
        <taxon>Agaricales</taxon>
        <taxon>Agaricineae</taxon>
        <taxon>Agaricaceae</taxon>
        <taxon>Leucocoprinus</taxon>
    </lineage>
</organism>
<comment type="caution">
    <text evidence="1">The sequence shown here is derived from an EMBL/GenBank/DDBJ whole genome shotgun (WGS) entry which is preliminary data.</text>
</comment>
<name>A0AAD5VFA0_9AGAR</name>
<sequence length="398" mass="45722">MRRSGCLYSVEEREIIGKWKTEYKAAPSKEVRAHLFKDKILPAIFNFWTKDGSEPIIGEHMDVRVKTLARWIANNWRPDTKESRGVTIRTHITYIDIVCRDRMDAVLAEMTQLCDGECPEPGSVERFTLRTKAAKLAYDHMSAEEKATIDKAVAEARQFGGDLSLWHRTAAKKGDKRVQQWSKKSWLEMGMFTLTFWGYFTEDGRYAVDVYEDMAKNMGVTTSSFLVQYDDQITLMLRRLGEYIKSLQNLKNRSGIVPGISALDTWSPADVLKYSAEGFPILPEDGLPPLGKRKLVTLMREFLNAHYVLASGRKRKQVPFLTLEENASLFIEEEYLPASFAMKDPHNLRKEAIEAFFDLVRKRQMEKGESDSFRFHAYEVEKGELVPAEYPGTEQTSQ</sequence>
<evidence type="ECO:0000313" key="1">
    <source>
        <dbReference type="EMBL" id="KAJ3551496.1"/>
    </source>
</evidence>
<reference evidence="1" key="1">
    <citation type="submission" date="2022-07" db="EMBL/GenBank/DDBJ databases">
        <title>Genome Sequence of Leucocoprinus birnbaumii.</title>
        <authorList>
            <person name="Buettner E."/>
        </authorList>
    </citation>
    <scope>NUCLEOTIDE SEQUENCE</scope>
    <source>
        <strain evidence="1">VT141</strain>
    </source>
</reference>
<protein>
    <submittedName>
        <fullName evidence="1">Uncharacterized protein</fullName>
    </submittedName>
</protein>
<gene>
    <name evidence="1" type="ORF">NP233_g13069</name>
</gene>